<keyword evidence="4 10" id="KW-0812">Transmembrane</keyword>
<evidence type="ECO:0000256" key="2">
    <source>
        <dbReference type="ARBA" id="ARBA00005928"/>
    </source>
</evidence>
<dbReference type="EMBL" id="JAPTSV010000013">
    <property type="protein sequence ID" value="KAJ1521566.1"/>
    <property type="molecule type" value="Genomic_DNA"/>
</dbReference>
<comment type="catalytic activity">
    <reaction evidence="9 10">
        <text>a long-chain fatty acyl-CoA + 2 NADPH + 2 H(+) = a long-chain primary fatty alcohol + 2 NADP(+) + CoA</text>
        <dbReference type="Rhea" id="RHEA:52716"/>
        <dbReference type="ChEBI" id="CHEBI:15378"/>
        <dbReference type="ChEBI" id="CHEBI:57287"/>
        <dbReference type="ChEBI" id="CHEBI:57783"/>
        <dbReference type="ChEBI" id="CHEBI:58349"/>
        <dbReference type="ChEBI" id="CHEBI:77396"/>
        <dbReference type="ChEBI" id="CHEBI:83139"/>
        <dbReference type="EC" id="1.2.1.84"/>
    </reaction>
</comment>
<comment type="similarity">
    <text evidence="2 10">Belongs to the fatty acyl-CoA reductase family.</text>
</comment>
<evidence type="ECO:0000313" key="13">
    <source>
        <dbReference type="EMBL" id="KAJ1521566.1"/>
    </source>
</evidence>
<evidence type="ECO:0000259" key="11">
    <source>
        <dbReference type="Pfam" id="PF03015"/>
    </source>
</evidence>
<dbReference type="Gene3D" id="3.40.50.720">
    <property type="entry name" value="NAD(P)-binding Rossmann-like Domain"/>
    <property type="match status" value="1"/>
</dbReference>
<evidence type="ECO:0000256" key="5">
    <source>
        <dbReference type="ARBA" id="ARBA00022857"/>
    </source>
</evidence>
<dbReference type="CDD" id="cd05236">
    <property type="entry name" value="FAR-N_SDR_e"/>
    <property type="match status" value="1"/>
</dbReference>
<dbReference type="GO" id="GO:0102965">
    <property type="term" value="F:alcohol-forming long-chain fatty acyl-CoA reductase activity"/>
    <property type="evidence" value="ECO:0007669"/>
    <property type="project" value="UniProtKB-EC"/>
</dbReference>
<dbReference type="GO" id="GO:0035336">
    <property type="term" value="P:long-chain fatty-acyl-CoA metabolic process"/>
    <property type="evidence" value="ECO:0007669"/>
    <property type="project" value="TreeGrafter"/>
</dbReference>
<dbReference type="GO" id="GO:0005777">
    <property type="term" value="C:peroxisome"/>
    <property type="evidence" value="ECO:0007669"/>
    <property type="project" value="TreeGrafter"/>
</dbReference>
<evidence type="ECO:0000313" key="14">
    <source>
        <dbReference type="Proteomes" id="UP001075354"/>
    </source>
</evidence>
<dbReference type="EC" id="1.2.1.84" evidence="10"/>
<evidence type="ECO:0000256" key="3">
    <source>
        <dbReference type="ARBA" id="ARBA00022516"/>
    </source>
</evidence>
<comment type="caution">
    <text evidence="13">The sequence shown here is derived from an EMBL/GenBank/DDBJ whole genome shotgun (WGS) entry which is preliminary data.</text>
</comment>
<keyword evidence="10" id="KW-0560">Oxidoreductase</keyword>
<evidence type="ECO:0000256" key="4">
    <source>
        <dbReference type="ARBA" id="ARBA00022692"/>
    </source>
</evidence>
<dbReference type="AlphaFoldDB" id="A0AAV7XAB8"/>
<dbReference type="FunFam" id="3.40.50.720:FF:000143">
    <property type="entry name" value="Fatty acyl-CoA reductase"/>
    <property type="match status" value="1"/>
</dbReference>
<dbReference type="Proteomes" id="UP001075354">
    <property type="component" value="Chromosome 13"/>
</dbReference>
<dbReference type="InterPro" id="IPR026055">
    <property type="entry name" value="FAR"/>
</dbReference>
<dbReference type="Pfam" id="PF07993">
    <property type="entry name" value="NAD_binding_4"/>
    <property type="match status" value="1"/>
</dbReference>
<dbReference type="CDD" id="cd09071">
    <property type="entry name" value="FAR_C"/>
    <property type="match status" value="1"/>
</dbReference>
<keyword evidence="3 10" id="KW-0444">Lipid biosynthesis</keyword>
<evidence type="ECO:0000256" key="9">
    <source>
        <dbReference type="ARBA" id="ARBA00052530"/>
    </source>
</evidence>
<keyword evidence="8 10" id="KW-0472">Membrane</keyword>
<keyword evidence="14" id="KW-1185">Reference proteome</keyword>
<comment type="subcellular location">
    <subcellularLocation>
        <location evidence="1">Membrane</location>
        <topology evidence="1">Multi-pass membrane protein</topology>
    </subcellularLocation>
</comment>
<evidence type="ECO:0000256" key="6">
    <source>
        <dbReference type="ARBA" id="ARBA00022989"/>
    </source>
</evidence>
<feature type="transmembrane region" description="Helical" evidence="10">
    <location>
        <begin position="393"/>
        <end position="414"/>
    </location>
</feature>
<feature type="domain" description="Fatty acyl-CoA reductase C-terminal" evidence="11">
    <location>
        <begin position="403"/>
        <end position="499"/>
    </location>
</feature>
<dbReference type="PANTHER" id="PTHR11011:SF24">
    <property type="entry name" value="FATTY ACYL-COA REDUCTASE"/>
    <property type="match status" value="1"/>
</dbReference>
<feature type="domain" description="Thioester reductase (TE)" evidence="12">
    <location>
        <begin position="54"/>
        <end position="326"/>
    </location>
</feature>
<evidence type="ECO:0000256" key="8">
    <source>
        <dbReference type="ARBA" id="ARBA00023136"/>
    </source>
</evidence>
<proteinExistence type="inferred from homology"/>
<dbReference type="InterPro" id="IPR036291">
    <property type="entry name" value="NAD(P)-bd_dom_sf"/>
</dbReference>
<dbReference type="PANTHER" id="PTHR11011">
    <property type="entry name" value="MALE STERILITY PROTEIN 2-RELATED"/>
    <property type="match status" value="1"/>
</dbReference>
<dbReference type="Pfam" id="PF03015">
    <property type="entry name" value="Sterile"/>
    <property type="match status" value="1"/>
</dbReference>
<keyword evidence="7 10" id="KW-0443">Lipid metabolism</keyword>
<dbReference type="InterPro" id="IPR013120">
    <property type="entry name" value="FAR_NAD-bd"/>
</dbReference>
<evidence type="ECO:0000256" key="1">
    <source>
        <dbReference type="ARBA" id="ARBA00004141"/>
    </source>
</evidence>
<gene>
    <name evidence="13" type="ORF">ONE63_003222</name>
</gene>
<accession>A0AAV7XAB8</accession>
<keyword evidence="6 10" id="KW-1133">Transmembrane helix</keyword>
<dbReference type="GO" id="GO:0016020">
    <property type="term" value="C:membrane"/>
    <property type="evidence" value="ECO:0007669"/>
    <property type="project" value="UniProtKB-SubCell"/>
</dbReference>
<evidence type="ECO:0000259" key="12">
    <source>
        <dbReference type="Pfam" id="PF07993"/>
    </source>
</evidence>
<evidence type="ECO:0000256" key="7">
    <source>
        <dbReference type="ARBA" id="ARBA00023098"/>
    </source>
</evidence>
<name>A0AAV7XAB8_9NEOP</name>
<sequence length="528" mass="59792">MFWSSPVAPKVGGDVARALNDIRVEIEARRAELRDERGASPAMADFYAGKSVFLTGGSGFLGRLVVEMLLRTCPDIGNVYLVVRAKKGVRPEDRLKALVDVPLFDRLRAERPGALDKVVVLPGDITALKLGLSDEHQELLRREVAVVIHLAASVRFDDPFQKAVFTNLRSTREVCELAKGMVQLKSLVHVSTAYTNINRVPLEEVVYDQPQDWRDVIRWAEELEARSPRALDFLSPKIMGFQPNTYTFTKALAEKLIDDYAQELPVIITRPSIVVATFRDPIPGWMDNLYGLAGFWAGGFKGVMRIVYSPNVHFDSIPADMATKTILLASWHRGIKADSKTTGSEVVNVTVGAEAGVSYKDMSWVVSEAGIGRLVPYPGAIRPPKFEITACKFWFWMLFLYHHILYAIILDSLARMSGAKPRVLDIYRRVVVALDATSPFQQNFVFLVDNQKALQTVMHPVDEEHYSYIATLRIRDSIEHFRTVCVDSVRGILKYVLKEEDNPEKNWRHIARYRTKFGHTNDPFWFFF</sequence>
<comment type="function">
    <text evidence="10">Catalyzes the reduction of fatty acyl-CoA to fatty alcohols.</text>
</comment>
<dbReference type="InterPro" id="IPR033640">
    <property type="entry name" value="FAR_C"/>
</dbReference>
<organism evidence="13 14">
    <name type="scientific">Megalurothrips usitatus</name>
    <name type="common">bean blossom thrips</name>
    <dbReference type="NCBI Taxonomy" id="439358"/>
    <lineage>
        <taxon>Eukaryota</taxon>
        <taxon>Metazoa</taxon>
        <taxon>Ecdysozoa</taxon>
        <taxon>Arthropoda</taxon>
        <taxon>Hexapoda</taxon>
        <taxon>Insecta</taxon>
        <taxon>Pterygota</taxon>
        <taxon>Neoptera</taxon>
        <taxon>Paraneoptera</taxon>
        <taxon>Thysanoptera</taxon>
        <taxon>Terebrantia</taxon>
        <taxon>Thripoidea</taxon>
        <taxon>Thripidae</taxon>
        <taxon>Megalurothrips</taxon>
    </lineage>
</organism>
<dbReference type="SUPFAM" id="SSF51735">
    <property type="entry name" value="NAD(P)-binding Rossmann-fold domains"/>
    <property type="match status" value="1"/>
</dbReference>
<reference evidence="13" key="1">
    <citation type="submission" date="2022-12" db="EMBL/GenBank/DDBJ databases">
        <title>Chromosome-level genome assembly of the bean flower thrips Megalurothrips usitatus.</title>
        <authorList>
            <person name="Ma L."/>
            <person name="Liu Q."/>
            <person name="Li H."/>
            <person name="Cai W."/>
        </authorList>
    </citation>
    <scope>NUCLEOTIDE SEQUENCE</scope>
    <source>
        <strain evidence="13">Cailab_2022a</strain>
    </source>
</reference>
<protein>
    <recommendedName>
        <fullName evidence="10">Fatty acyl-CoA reductase</fullName>
        <ecNumber evidence="10">1.2.1.84</ecNumber>
    </recommendedName>
</protein>
<evidence type="ECO:0000256" key="10">
    <source>
        <dbReference type="RuleBase" id="RU363097"/>
    </source>
</evidence>
<dbReference type="GO" id="GO:0080019">
    <property type="term" value="F:alcohol-forming very long-chain fatty acyl-CoA reductase activity"/>
    <property type="evidence" value="ECO:0007669"/>
    <property type="project" value="InterPro"/>
</dbReference>
<keyword evidence="5 10" id="KW-0521">NADP</keyword>